<dbReference type="VEuPathDB" id="MicrosporidiaDB:VCUG_01979"/>
<evidence type="ECO:0000313" key="2">
    <source>
        <dbReference type="Proteomes" id="UP000011081"/>
    </source>
</evidence>
<dbReference type="AlphaFoldDB" id="L2GSA8"/>
<proteinExistence type="predicted"/>
<dbReference type="HOGENOM" id="CLU_1788298_0_0_1"/>
<evidence type="ECO:0008006" key="3">
    <source>
        <dbReference type="Google" id="ProtNLM"/>
    </source>
</evidence>
<dbReference type="Proteomes" id="UP000011081">
    <property type="component" value="Unassembled WGS sequence"/>
</dbReference>
<keyword evidence="2" id="KW-1185">Reference proteome</keyword>
<gene>
    <name evidence="1" type="ORF">VCUG_01979</name>
</gene>
<accession>L2GSA8</accession>
<dbReference type="GeneID" id="19879848"/>
<evidence type="ECO:0000313" key="1">
    <source>
        <dbReference type="EMBL" id="ELA46546.1"/>
    </source>
</evidence>
<dbReference type="SUPFAM" id="SSF52954">
    <property type="entry name" value="Class II aaRS ABD-related"/>
    <property type="match status" value="1"/>
</dbReference>
<reference evidence="2" key="1">
    <citation type="submission" date="2011-03" db="EMBL/GenBank/DDBJ databases">
        <title>The genome sequence of Vavraia culicis strain floridensis.</title>
        <authorList>
            <consortium name="The Broad Institute Genome Sequencing Platform"/>
            <person name="Cuomo C."/>
            <person name="Becnel J."/>
            <person name="Sanscrainte N."/>
            <person name="Young S.K."/>
            <person name="Zeng Q."/>
            <person name="Gargeya S."/>
            <person name="Fitzgerald M."/>
            <person name="Haas B."/>
            <person name="Abouelleil A."/>
            <person name="Alvarado L."/>
            <person name="Arachchi H.M."/>
            <person name="Berlin A."/>
            <person name="Chapman S.B."/>
            <person name="Gearin G."/>
            <person name="Goldberg J."/>
            <person name="Griggs A."/>
            <person name="Gujja S."/>
            <person name="Hansen M."/>
            <person name="Heiman D."/>
            <person name="Howarth C."/>
            <person name="Larimer J."/>
            <person name="Lui A."/>
            <person name="MacDonald P.J.P."/>
            <person name="McCowen C."/>
            <person name="Montmayeur A."/>
            <person name="Murphy C."/>
            <person name="Neiman D."/>
            <person name="Pearson M."/>
            <person name="Priest M."/>
            <person name="Roberts A."/>
            <person name="Saif S."/>
            <person name="Shea T."/>
            <person name="Sisk P."/>
            <person name="Stolte C."/>
            <person name="Sykes S."/>
            <person name="Wortman J."/>
            <person name="Nusbaum C."/>
            <person name="Birren B."/>
        </authorList>
    </citation>
    <scope>NUCLEOTIDE SEQUENCE [LARGE SCALE GENOMIC DNA]</scope>
    <source>
        <strain evidence="2">floridensis</strain>
    </source>
</reference>
<dbReference type="STRING" id="948595.L2GSA8"/>
<dbReference type="EMBL" id="GL877441">
    <property type="protein sequence ID" value="ELA46546.1"/>
    <property type="molecule type" value="Genomic_DNA"/>
</dbReference>
<name>L2GSA8_VAVCU</name>
<organism evidence="1 2">
    <name type="scientific">Vavraia culicis (isolate floridensis)</name>
    <name type="common">Microsporidian parasite</name>
    <dbReference type="NCBI Taxonomy" id="948595"/>
    <lineage>
        <taxon>Eukaryota</taxon>
        <taxon>Fungi</taxon>
        <taxon>Fungi incertae sedis</taxon>
        <taxon>Microsporidia</taxon>
        <taxon>Pleistophoridae</taxon>
        <taxon>Vavraia</taxon>
    </lineage>
</organism>
<protein>
    <recommendedName>
        <fullName evidence="3">Brix domain-containing protein</fullName>
    </recommendedName>
</protein>
<sequence>MTKVFTNSPSPSQTTLSLISALTKILPPSSTTIQIAQDHVTPRHLTITHSTSTIVFRIVDHSILGDAGAVADEVVTRCDDMLFWMRRIFPGSARMRCCVSLTRKDDFYFLVFYRYVFRNGKRVDVERVGPKLILRLLRDERHEDE</sequence>
<dbReference type="RefSeq" id="XP_008074993.1">
    <property type="nucleotide sequence ID" value="XM_008076802.1"/>
</dbReference>
<dbReference type="InParanoid" id="L2GSA8"/>